<sequence length="82" mass="9407">MVVFLKNMFSAALKTNDALEKGILTGCLRIARESIFTGLNNFKVITIFDDTSNQQFGFTQKEMDSLLSDYQAEAYRDKVKEW</sequence>
<proteinExistence type="predicted"/>
<dbReference type="RefSeq" id="WP_044903955.1">
    <property type="nucleotide sequence ID" value="NZ_JQIF01000014.1"/>
</dbReference>
<dbReference type="Proteomes" id="UP000030008">
    <property type="component" value="Unassembled WGS sequence"/>
</dbReference>
<comment type="caution">
    <text evidence="1">The sequence shown here is derived from an EMBL/GenBank/DDBJ whole genome shotgun (WGS) entry which is preliminary data.</text>
</comment>
<dbReference type="PANTHER" id="PTHR34825">
    <property type="entry name" value="CONSERVED PROTEIN, WITH A WEAK D-GALACTARATE DEHYDRATASE/ALTRONATE HYDROLASE DOMAIN"/>
    <property type="match status" value="1"/>
</dbReference>
<gene>
    <name evidence="1" type="ORF">CIAN88_02670</name>
</gene>
<organism evidence="1 2">
    <name type="scientific">Clostridium innocuum</name>
    <dbReference type="NCBI Taxonomy" id="1522"/>
    <lineage>
        <taxon>Bacteria</taxon>
        <taxon>Bacillati</taxon>
        <taxon>Bacillota</taxon>
        <taxon>Clostridia</taxon>
        <taxon>Eubacteriales</taxon>
        <taxon>Clostridiaceae</taxon>
        <taxon>Clostridium</taxon>
    </lineage>
</organism>
<accession>A0A099IBG9</accession>
<reference evidence="1 2" key="1">
    <citation type="submission" date="2014-08" db="EMBL/GenBank/DDBJ databases">
        <title>Clostridium innocuum, an unnegligible vancomycin-resistant pathogen causing extra-intestinal infections.</title>
        <authorList>
            <person name="Feng Y."/>
            <person name="Chiu C.-H."/>
        </authorList>
    </citation>
    <scope>NUCLEOTIDE SEQUENCE [LARGE SCALE GENOMIC DNA]</scope>
    <source>
        <strain evidence="1 2">AN88</strain>
    </source>
</reference>
<evidence type="ECO:0000313" key="2">
    <source>
        <dbReference type="Proteomes" id="UP000030008"/>
    </source>
</evidence>
<name>A0A099IBG9_CLOIN</name>
<protein>
    <submittedName>
        <fullName evidence="1">Uncharacterized protein</fullName>
    </submittedName>
</protein>
<evidence type="ECO:0000313" key="1">
    <source>
        <dbReference type="EMBL" id="KGJ54547.1"/>
    </source>
</evidence>
<dbReference type="AlphaFoldDB" id="A0A099IBG9"/>
<dbReference type="PANTHER" id="PTHR34825:SF1">
    <property type="entry name" value="AAA-ATPASE-LIKE DOMAIN-CONTAINING PROTEIN"/>
    <property type="match status" value="1"/>
</dbReference>
<dbReference type="EMBL" id="JQIF01000014">
    <property type="protein sequence ID" value="KGJ54547.1"/>
    <property type="molecule type" value="Genomic_DNA"/>
</dbReference>